<name>A0A1L3MR31_9BACI</name>
<dbReference type="PANTHER" id="PTHR46928:SF1">
    <property type="entry name" value="MESENCHYME-SPECIFIC CELL SURFACE GLYCOPROTEIN"/>
    <property type="match status" value="1"/>
</dbReference>
<evidence type="ECO:0000313" key="3">
    <source>
        <dbReference type="Proteomes" id="UP000181936"/>
    </source>
</evidence>
<reference evidence="2 3" key="1">
    <citation type="journal article" date="2016" name="Sci. Rep.">
        <title>Complete genome sequence and transcriptomic analysis of a novel marine strain Bacillus weihaiensis reveals the mechanism of brown algae degradation.</title>
        <authorList>
            <person name="Zhu Y."/>
            <person name="Chen P."/>
            <person name="Bao Y."/>
            <person name="Men Y."/>
            <person name="Zeng Y."/>
            <person name="Yang J."/>
            <person name="Sun J."/>
            <person name="Sun Y."/>
        </authorList>
    </citation>
    <scope>NUCLEOTIDE SEQUENCE [LARGE SCALE GENOMIC DNA]</scope>
    <source>
        <strain evidence="2 3">Alg07</strain>
    </source>
</reference>
<dbReference type="InterPro" id="IPR052956">
    <property type="entry name" value="Mesenchyme-surface_protein"/>
</dbReference>
<dbReference type="Proteomes" id="UP000181936">
    <property type="component" value="Chromosome"/>
</dbReference>
<keyword evidence="3" id="KW-1185">Reference proteome</keyword>
<dbReference type="InterPro" id="IPR015943">
    <property type="entry name" value="WD40/YVTN_repeat-like_dom_sf"/>
</dbReference>
<dbReference type="KEGG" id="bwh:A9C19_08535"/>
<dbReference type="AlphaFoldDB" id="A0A1L3MR31"/>
<dbReference type="Pfam" id="PF22494">
    <property type="entry name" value="choice_anch_I"/>
    <property type="match status" value="1"/>
</dbReference>
<dbReference type="SUPFAM" id="SSF51004">
    <property type="entry name" value="C-terminal (heme d1) domain of cytochrome cd1-nitrite reductase"/>
    <property type="match status" value="1"/>
</dbReference>
<dbReference type="EMBL" id="CP016020">
    <property type="protein sequence ID" value="APH04788.1"/>
    <property type="molecule type" value="Genomic_DNA"/>
</dbReference>
<dbReference type="NCBIfam" id="NF038117">
    <property type="entry name" value="choice_anch_I"/>
    <property type="match status" value="1"/>
</dbReference>
<protein>
    <recommendedName>
        <fullName evidence="1">Choice-of-anchor I domain-containing protein</fullName>
    </recommendedName>
</protein>
<dbReference type="OrthoDB" id="9801679at2"/>
<gene>
    <name evidence="2" type="ORF">A9C19_08535</name>
</gene>
<evidence type="ECO:0000259" key="1">
    <source>
        <dbReference type="Pfam" id="PF22494"/>
    </source>
</evidence>
<proteinExistence type="predicted"/>
<organism evidence="2 3">
    <name type="scientific">Bacillus weihaiensis</name>
    <dbReference type="NCBI Taxonomy" id="1547283"/>
    <lineage>
        <taxon>Bacteria</taxon>
        <taxon>Bacillati</taxon>
        <taxon>Bacillota</taxon>
        <taxon>Bacilli</taxon>
        <taxon>Bacillales</taxon>
        <taxon>Bacillaceae</taxon>
        <taxon>Bacillus</taxon>
    </lineage>
</organism>
<dbReference type="Gene3D" id="2.130.10.10">
    <property type="entry name" value="YVTN repeat-like/Quinoprotein amine dehydrogenase"/>
    <property type="match status" value="1"/>
</dbReference>
<sequence length="379" mass="41640">MKNLVKKTIVGAVASWLLISPISTYGVANLSQFSSEEGEDLHVELIGRYTSGAEIGQGGTEIVAYDKENQHVFSINGDQNAVEILDLSQLKDGKQEIPLLKQITLADLGVPASDVTSVAIHPDGQFFAVSAPSVNKVDPGFVVFLSLEGDYLSSVQVGSLPDMITFTPDGAKLLVANEGEPNDEYTVNPEGSISVIDVKEGVEGLTNASVSTIRFTDDVIDSDVRKVREDHTYAENLEPEYIVIDDKSQFAYVALQENNAIAIIDISNQKVLTVKSLGYKDYSITENQLDASNKDDEINIQNWPVLSMYQPDGLASYTVDSKTYILSANEGDSQNYKGFSEEERVNDLKENYELNADLFEGYTQEMLDKMILDGLFEED</sequence>
<dbReference type="STRING" id="1547283.A9C19_08535"/>
<dbReference type="InterPro" id="IPR011048">
    <property type="entry name" value="Haem_d1_sf"/>
</dbReference>
<dbReference type="InterPro" id="IPR055188">
    <property type="entry name" value="Choice_anch_I"/>
</dbReference>
<accession>A0A1L3MR31</accession>
<feature type="domain" description="Choice-of-anchor I" evidence="1">
    <location>
        <begin position="57"/>
        <end position="359"/>
    </location>
</feature>
<evidence type="ECO:0000313" key="2">
    <source>
        <dbReference type="EMBL" id="APH04788.1"/>
    </source>
</evidence>
<dbReference type="PANTHER" id="PTHR46928">
    <property type="entry name" value="MESENCHYME-SPECIFIC CELL SURFACE GLYCOPROTEIN"/>
    <property type="match status" value="1"/>
</dbReference>